<organism evidence="1 2">
    <name type="scientific">Streptomyces hyaluromycini</name>
    <dbReference type="NCBI Taxonomy" id="1377993"/>
    <lineage>
        <taxon>Bacteria</taxon>
        <taxon>Bacillati</taxon>
        <taxon>Actinomycetota</taxon>
        <taxon>Actinomycetes</taxon>
        <taxon>Kitasatosporales</taxon>
        <taxon>Streptomycetaceae</taxon>
        <taxon>Streptomyces</taxon>
    </lineage>
</organism>
<accession>A0ABV1X427</accession>
<comment type="caution">
    <text evidence="1">The sequence shown here is derived from an EMBL/GenBank/DDBJ whole genome shotgun (WGS) entry which is preliminary data.</text>
</comment>
<dbReference type="EMBL" id="JBEPEK010000272">
    <property type="protein sequence ID" value="MER7183761.1"/>
    <property type="molecule type" value="Genomic_DNA"/>
</dbReference>
<dbReference type="Proteomes" id="UP001474181">
    <property type="component" value="Unassembled WGS sequence"/>
</dbReference>
<dbReference type="RefSeq" id="WP_350785342.1">
    <property type="nucleotide sequence ID" value="NZ_JBEPEK010000272.1"/>
</dbReference>
<reference evidence="1 2" key="1">
    <citation type="submission" date="2024-06" db="EMBL/GenBank/DDBJ databases">
        <title>The Natural Products Discovery Center: Release of the First 8490 Sequenced Strains for Exploring Actinobacteria Biosynthetic Diversity.</title>
        <authorList>
            <person name="Kalkreuter E."/>
            <person name="Kautsar S.A."/>
            <person name="Yang D."/>
            <person name="Bader C.D."/>
            <person name="Teijaro C.N."/>
            <person name="Fluegel L."/>
            <person name="Davis C.M."/>
            <person name="Simpson J.R."/>
            <person name="Lauterbach L."/>
            <person name="Steele A.D."/>
            <person name="Gui C."/>
            <person name="Meng S."/>
            <person name="Li G."/>
            <person name="Viehrig K."/>
            <person name="Ye F."/>
            <person name="Su P."/>
            <person name="Kiefer A.F."/>
            <person name="Nichols A."/>
            <person name="Cepeda A.J."/>
            <person name="Yan W."/>
            <person name="Fan B."/>
            <person name="Jiang Y."/>
            <person name="Adhikari A."/>
            <person name="Zheng C.-J."/>
            <person name="Schuster L."/>
            <person name="Cowan T.M."/>
            <person name="Smanski M.J."/>
            <person name="Chevrette M.G."/>
            <person name="De Carvalho L.P.S."/>
            <person name="Shen B."/>
        </authorList>
    </citation>
    <scope>NUCLEOTIDE SEQUENCE [LARGE SCALE GENOMIC DNA]</scope>
    <source>
        <strain evidence="1 2">NPDC000234</strain>
    </source>
</reference>
<protein>
    <submittedName>
        <fullName evidence="1">XRE family transcriptional regulator</fullName>
    </submittedName>
</protein>
<evidence type="ECO:0000313" key="1">
    <source>
        <dbReference type="EMBL" id="MER7183761.1"/>
    </source>
</evidence>
<sequence>MRALTPDQIRLRAELAAAQEQIVALLRSAVGDSLAPEEAQAVAEEARAWRGANAFRLVRYLSDRPDALSAPSSHCPTCVLRLLTALTAAGHGDKVTLVACGDCGRTAPLPTRTGPEGRLCSRCAGRRAKKPCARCGNVTTIYVRRPEGGICAPCRKKEPDAKEECAGCRRMMISYRRLPDGTNLCQTCAPKNAQTCCRCGRVRRVNAQTSDGPVCGGCYSSPARLCGVCGRIVPIVVRADGTRPDTCERCYKRHEKTCAVCERVRPGHHINGGLGPFHCDTCRPREECTCALCGQVAKVKVFWPRGPVCDSCYRTALSTPAPCASCSRDRVLIGQTAEGNLLCKACSFPDEPVERCSTCGEPADLYAGHRCPRCTLTARVTDLLSTDGASVAEPLQPLVLVLTSAQYPYRVLRWLRRSPTAQLLGRLALDPGALNHESLDRLPQGAATAYVRGSLVTAGILPPRDENLALLTNWVARTVAELPARQANLIRPFAEWHIIRDARRRSARGRYTYAAHKGDCSNVLAAIDLLNWLDSQNLNLRRLQQPHLDTWATDRPTLRTRSIPFLRWSTARRLCPPGVIIDRPASQLPGHFQAEDDARNELLRCLNDTALPLDVRVAAALVRLYALPLTRIVELTEDHISRDREHTCLAVNQHPFVLPPKLARLIDDQLRHSTPRHSTTAGRRYLLPGQIPGRPRNPLGLADTLRQHGLPARAARNTAMVDALPDLPPMVIADLLGIHPKTAERWATLAGENWSDYLSSLT</sequence>
<gene>
    <name evidence="1" type="ORF">ABT404_30535</name>
</gene>
<proteinExistence type="predicted"/>
<name>A0ABV1X427_9ACTN</name>
<keyword evidence="2" id="KW-1185">Reference proteome</keyword>
<evidence type="ECO:0000313" key="2">
    <source>
        <dbReference type="Proteomes" id="UP001474181"/>
    </source>
</evidence>